<evidence type="ECO:0000256" key="2">
    <source>
        <dbReference type="ARBA" id="ARBA00022692"/>
    </source>
</evidence>
<dbReference type="GO" id="GO:0016020">
    <property type="term" value="C:membrane"/>
    <property type="evidence" value="ECO:0007669"/>
    <property type="project" value="UniProtKB-SubCell"/>
</dbReference>
<gene>
    <name evidence="9" type="ORF">BQ4739_LOCUS16141</name>
    <name evidence="8" type="ORF">BQ4739_LOCUS8477</name>
</gene>
<dbReference type="STRING" id="3088.A0A383VRF9"/>
<dbReference type="InterPro" id="IPR013766">
    <property type="entry name" value="Thioredoxin_domain"/>
</dbReference>
<dbReference type="EMBL" id="FNXT01001243">
    <property type="protein sequence ID" value="SZX75795.1"/>
    <property type="molecule type" value="Genomic_DNA"/>
</dbReference>
<comment type="subcellular location">
    <subcellularLocation>
        <location evidence="1">Membrane</location>
        <topology evidence="1">Single-pass membrane protein</topology>
    </subcellularLocation>
</comment>
<evidence type="ECO:0000313" key="8">
    <source>
        <dbReference type="EMBL" id="SZX68097.1"/>
    </source>
</evidence>
<keyword evidence="2 6" id="KW-0812">Transmembrane</keyword>
<reference evidence="8 10" key="1">
    <citation type="submission" date="2016-10" db="EMBL/GenBank/DDBJ databases">
        <authorList>
            <person name="Cai Z."/>
        </authorList>
    </citation>
    <scope>NUCLEOTIDE SEQUENCE [LARGE SCALE GENOMIC DNA]</scope>
</reference>
<protein>
    <recommendedName>
        <fullName evidence="7">Thioredoxin domain-containing protein</fullName>
    </recommendedName>
</protein>
<dbReference type="OrthoDB" id="72053at2759"/>
<dbReference type="InterPro" id="IPR012936">
    <property type="entry name" value="Erv_C"/>
</dbReference>
<evidence type="ECO:0000256" key="4">
    <source>
        <dbReference type="ARBA" id="ARBA00022989"/>
    </source>
</evidence>
<evidence type="ECO:0000256" key="3">
    <source>
        <dbReference type="ARBA" id="ARBA00022729"/>
    </source>
</evidence>
<dbReference type="Pfam" id="PF07970">
    <property type="entry name" value="COPIIcoated_ERV"/>
    <property type="match status" value="1"/>
</dbReference>
<accession>A0A383VRF9</accession>
<dbReference type="Proteomes" id="UP000256970">
    <property type="component" value="Unassembled WGS sequence"/>
</dbReference>
<feature type="transmembrane region" description="Helical" evidence="6">
    <location>
        <begin position="436"/>
        <end position="454"/>
    </location>
</feature>
<keyword evidence="3" id="KW-0732">Signal</keyword>
<evidence type="ECO:0000313" key="10">
    <source>
        <dbReference type="Proteomes" id="UP000256970"/>
    </source>
</evidence>
<dbReference type="EMBL" id="FNXT01000840">
    <property type="protein sequence ID" value="SZX68097.1"/>
    <property type="molecule type" value="Genomic_DNA"/>
</dbReference>
<organism evidence="8 10">
    <name type="scientific">Tetradesmus obliquus</name>
    <name type="common">Green alga</name>
    <name type="synonym">Acutodesmus obliquus</name>
    <dbReference type="NCBI Taxonomy" id="3088"/>
    <lineage>
        <taxon>Eukaryota</taxon>
        <taxon>Viridiplantae</taxon>
        <taxon>Chlorophyta</taxon>
        <taxon>core chlorophytes</taxon>
        <taxon>Chlorophyceae</taxon>
        <taxon>CS clade</taxon>
        <taxon>Sphaeropleales</taxon>
        <taxon>Scenedesmaceae</taxon>
        <taxon>Tetradesmus</taxon>
    </lineage>
</organism>
<evidence type="ECO:0000256" key="1">
    <source>
        <dbReference type="ARBA" id="ARBA00004167"/>
    </source>
</evidence>
<evidence type="ECO:0000313" key="9">
    <source>
        <dbReference type="EMBL" id="SZX75795.1"/>
    </source>
</evidence>
<keyword evidence="10" id="KW-1185">Reference proteome</keyword>
<keyword evidence="4 6" id="KW-1133">Transmembrane helix</keyword>
<dbReference type="AlphaFoldDB" id="A0A383VRF9"/>
<evidence type="ECO:0000256" key="6">
    <source>
        <dbReference type="SAM" id="Phobius"/>
    </source>
</evidence>
<dbReference type="InterPro" id="IPR045888">
    <property type="entry name" value="Erv"/>
</dbReference>
<dbReference type="InterPro" id="IPR039542">
    <property type="entry name" value="Erv_N"/>
</dbReference>
<proteinExistence type="predicted"/>
<dbReference type="Pfam" id="PF13850">
    <property type="entry name" value="ERGIC_N"/>
    <property type="match status" value="1"/>
</dbReference>
<dbReference type="PROSITE" id="PS51352">
    <property type="entry name" value="THIOREDOXIN_2"/>
    <property type="match status" value="1"/>
</dbReference>
<evidence type="ECO:0000256" key="5">
    <source>
        <dbReference type="ARBA" id="ARBA00023136"/>
    </source>
</evidence>
<feature type="transmembrane region" description="Helical" evidence="6">
    <location>
        <begin position="26"/>
        <end position="47"/>
    </location>
</feature>
<dbReference type="CDD" id="cd02961">
    <property type="entry name" value="PDI_a_family"/>
    <property type="match status" value="1"/>
</dbReference>
<dbReference type="SUPFAM" id="SSF52833">
    <property type="entry name" value="Thioredoxin-like"/>
    <property type="match status" value="1"/>
</dbReference>
<evidence type="ECO:0000259" key="7">
    <source>
        <dbReference type="PROSITE" id="PS51352"/>
    </source>
</evidence>
<dbReference type="Gene3D" id="3.40.30.10">
    <property type="entry name" value="Glutaredoxin"/>
    <property type="match status" value="1"/>
</dbReference>
<dbReference type="Pfam" id="PF00085">
    <property type="entry name" value="Thioredoxin"/>
    <property type="match status" value="1"/>
</dbReference>
<dbReference type="GO" id="GO:0030134">
    <property type="term" value="C:COPII-coated ER to Golgi transport vesicle"/>
    <property type="evidence" value="ECO:0007669"/>
    <property type="project" value="TreeGrafter"/>
</dbReference>
<dbReference type="PANTHER" id="PTHR10984:SF37">
    <property type="entry name" value="PROTEIN DISULFIDE-ISOMERASE 5-3"/>
    <property type="match status" value="1"/>
</dbReference>
<dbReference type="PANTHER" id="PTHR10984">
    <property type="entry name" value="ENDOPLASMIC RETICULUM-GOLGI INTERMEDIATE COMPARTMENT PROTEIN"/>
    <property type="match status" value="1"/>
</dbReference>
<name>A0A383VRF9_TETOB</name>
<sequence length="474" mass="53783">MAPSRALSRLKSVDFYKKIPSDLTEATLTGAWISIAAAALITILLILELSSFLSVRTTTELVVDRSAQNELLKVTFNVSFPALSCEFATLDVSDALGTKRMNLTKTVRKAPIDLNMDRQGAAYEDTHKHDPKYDDEDMWWDHLDLTQPINHENFMQTLNRYPIVVVNFYAPWCHWCQRLEPAWEAATKAVHEKYPEGADGRIRMAKVDCTAEVDLCRQHFITAFPSIRVFRRAHDDIYIQGHHEHEAYMGDRTKEALETFADSLVPSAGQPHLRHGQLKAAPRTPGCNVAGFVLVKKVPGTLHFTARAEGHSFDHAWMNMTHVVHGLYFGSRPTPRKYYELRKLHPLGLNPEWLDKLHGQQFFSEHPQHTHEHYLQVVMTSIEPKGGRKGAGYDAFEYTAHSHTYMSDSQPTAKFTYDLSPIQVVVREESKHWYKFLTTLCAVIGGVFTVAGILDSMLYTGFNMAKKIELGKQG</sequence>
<dbReference type="FunFam" id="3.40.30.10:FF:000174">
    <property type="entry name" value="Protein disulfide-isomerase 5-4"/>
    <property type="match status" value="1"/>
</dbReference>
<dbReference type="InterPro" id="IPR036249">
    <property type="entry name" value="Thioredoxin-like_sf"/>
</dbReference>
<feature type="domain" description="Thioredoxin" evidence="7">
    <location>
        <begin position="104"/>
        <end position="266"/>
    </location>
</feature>
<keyword evidence="5 6" id="KW-0472">Membrane</keyword>
<dbReference type="GO" id="GO:0005783">
    <property type="term" value="C:endoplasmic reticulum"/>
    <property type="evidence" value="ECO:0007669"/>
    <property type="project" value="TreeGrafter"/>
</dbReference>